<evidence type="ECO:0000313" key="2">
    <source>
        <dbReference type="EMBL" id="PSN67258.1"/>
    </source>
</evidence>
<sequence length="147" mass="15583">MRFAVSSVLSFAAMASAAAVSHRAEYGYWDFTGNVNFPANGMTSYNVAATYHNAELAEPIKVTCTYRYIPGAEPTEEASCTDNSFSYDFGGVGMADTISNVTLRQTVGLWGEQVTVSGTQEFDWDFSGGSGRSGDAAGKIQVDSAVA</sequence>
<accession>A0A2T2NQA3</accession>
<organism evidence="2 3">
    <name type="scientific">Corynespora cassiicola Philippines</name>
    <dbReference type="NCBI Taxonomy" id="1448308"/>
    <lineage>
        <taxon>Eukaryota</taxon>
        <taxon>Fungi</taxon>
        <taxon>Dikarya</taxon>
        <taxon>Ascomycota</taxon>
        <taxon>Pezizomycotina</taxon>
        <taxon>Dothideomycetes</taxon>
        <taxon>Pleosporomycetidae</taxon>
        <taxon>Pleosporales</taxon>
        <taxon>Corynesporascaceae</taxon>
        <taxon>Corynespora</taxon>
    </lineage>
</organism>
<evidence type="ECO:0000313" key="3">
    <source>
        <dbReference type="Proteomes" id="UP000240883"/>
    </source>
</evidence>
<feature type="chain" id="PRO_5015622814" description="AA1-like domain-containing protein" evidence="1">
    <location>
        <begin position="20"/>
        <end position="147"/>
    </location>
</feature>
<keyword evidence="1" id="KW-0732">Signal</keyword>
<evidence type="ECO:0008006" key="4">
    <source>
        <dbReference type="Google" id="ProtNLM"/>
    </source>
</evidence>
<dbReference type="Proteomes" id="UP000240883">
    <property type="component" value="Unassembled WGS sequence"/>
</dbReference>
<gene>
    <name evidence="2" type="ORF">BS50DRAFT_621309</name>
</gene>
<dbReference type="OrthoDB" id="3753703at2759"/>
<feature type="signal peptide" evidence="1">
    <location>
        <begin position="1"/>
        <end position="19"/>
    </location>
</feature>
<dbReference type="AlphaFoldDB" id="A0A2T2NQA3"/>
<protein>
    <recommendedName>
        <fullName evidence="4">AA1-like domain-containing protein</fullName>
    </recommendedName>
</protein>
<name>A0A2T2NQA3_CORCC</name>
<evidence type="ECO:0000256" key="1">
    <source>
        <dbReference type="SAM" id="SignalP"/>
    </source>
</evidence>
<reference evidence="2 3" key="1">
    <citation type="journal article" date="2018" name="Front. Microbiol.">
        <title>Genome-Wide Analysis of Corynespora cassiicola Leaf Fall Disease Putative Effectors.</title>
        <authorList>
            <person name="Lopez D."/>
            <person name="Ribeiro S."/>
            <person name="Label P."/>
            <person name="Fumanal B."/>
            <person name="Venisse J.S."/>
            <person name="Kohler A."/>
            <person name="de Oliveira R.R."/>
            <person name="Labutti K."/>
            <person name="Lipzen A."/>
            <person name="Lail K."/>
            <person name="Bauer D."/>
            <person name="Ohm R.A."/>
            <person name="Barry K.W."/>
            <person name="Spatafora J."/>
            <person name="Grigoriev I.V."/>
            <person name="Martin F.M."/>
            <person name="Pujade-Renaud V."/>
        </authorList>
    </citation>
    <scope>NUCLEOTIDE SEQUENCE [LARGE SCALE GENOMIC DNA]</scope>
    <source>
        <strain evidence="2 3">Philippines</strain>
    </source>
</reference>
<dbReference type="EMBL" id="KZ678135">
    <property type="protein sequence ID" value="PSN67258.1"/>
    <property type="molecule type" value="Genomic_DNA"/>
</dbReference>
<keyword evidence="3" id="KW-1185">Reference proteome</keyword>
<proteinExistence type="predicted"/>